<dbReference type="Proteomes" id="UP000023430">
    <property type="component" value="Unassembled WGS sequence"/>
</dbReference>
<organism evidence="1 2">
    <name type="scientific">Roseivivax isoporae LMG 25204</name>
    <dbReference type="NCBI Taxonomy" id="1449351"/>
    <lineage>
        <taxon>Bacteria</taxon>
        <taxon>Pseudomonadati</taxon>
        <taxon>Pseudomonadota</taxon>
        <taxon>Alphaproteobacteria</taxon>
        <taxon>Rhodobacterales</taxon>
        <taxon>Roseobacteraceae</taxon>
        <taxon>Roseivivax</taxon>
    </lineage>
</organism>
<evidence type="ECO:0000313" key="2">
    <source>
        <dbReference type="Proteomes" id="UP000023430"/>
    </source>
</evidence>
<sequence length="172" mass="17802">MPQNMNIGTEADKAKGFPAVSDHLKTLHEIMCGLVAARGQTSAAYAIQALTGSANPDHAGLSLKMSGQRQWALADLVALESSGNFAATGYLADRRAEAAPATGDIFDALSTASVEGGEAIGAAARFAHTLNEGDRAKTLKEAREARDAFDRLIDHLGAPASMPTPIKGRGAS</sequence>
<keyword evidence="2" id="KW-1185">Reference proteome</keyword>
<protein>
    <submittedName>
        <fullName evidence="1">Uncharacterized protein</fullName>
    </submittedName>
</protein>
<comment type="caution">
    <text evidence="1">The sequence shown here is derived from an EMBL/GenBank/DDBJ whole genome shotgun (WGS) entry which is preliminary data.</text>
</comment>
<proteinExistence type="predicted"/>
<gene>
    <name evidence="1" type="ORF">RISW2_22865</name>
</gene>
<dbReference type="EMBL" id="JAME01000081">
    <property type="protein sequence ID" value="ETX26550.1"/>
    <property type="molecule type" value="Genomic_DNA"/>
</dbReference>
<accession>X7F1C1</accession>
<dbReference type="STRING" id="1449351.RISW2_22865"/>
<evidence type="ECO:0000313" key="1">
    <source>
        <dbReference type="EMBL" id="ETX26550.1"/>
    </source>
</evidence>
<dbReference type="AlphaFoldDB" id="X7F1C1"/>
<reference evidence="1 2" key="1">
    <citation type="submission" date="2014-01" db="EMBL/GenBank/DDBJ databases">
        <title>Roseivivax isoporae LMG 25204 Genome Sequencing.</title>
        <authorList>
            <person name="Lai Q."/>
            <person name="Li G."/>
            <person name="Shao Z."/>
        </authorList>
    </citation>
    <scope>NUCLEOTIDE SEQUENCE [LARGE SCALE GENOMIC DNA]</scope>
    <source>
        <strain evidence="1 2">LMG 25204</strain>
    </source>
</reference>
<name>X7F1C1_9RHOB</name>